<gene>
    <name evidence="1" type="ORF">ACETWP_02485</name>
</gene>
<evidence type="ECO:0000313" key="2">
    <source>
        <dbReference type="Proteomes" id="UP001575652"/>
    </source>
</evidence>
<dbReference type="Proteomes" id="UP001575652">
    <property type="component" value="Unassembled WGS sequence"/>
</dbReference>
<accession>A0ABV4UKJ6</accession>
<proteinExistence type="predicted"/>
<name>A0ABV4UKJ6_9MICC</name>
<dbReference type="RefSeq" id="WP_373970614.1">
    <property type="nucleotide sequence ID" value="NZ_JBHDLJ010000002.1"/>
</dbReference>
<evidence type="ECO:0000313" key="1">
    <source>
        <dbReference type="EMBL" id="MFB0833443.1"/>
    </source>
</evidence>
<protein>
    <submittedName>
        <fullName evidence="1">Uncharacterized protein</fullName>
    </submittedName>
</protein>
<reference evidence="1 2" key="1">
    <citation type="submission" date="2024-09" db="EMBL/GenBank/DDBJ databases">
        <authorList>
            <person name="Salinas-Garcia M.A."/>
            <person name="Prieme A."/>
        </authorList>
    </citation>
    <scope>NUCLEOTIDE SEQUENCE [LARGE SCALE GENOMIC DNA]</scope>
    <source>
        <strain evidence="1 2">DSM 21081</strain>
    </source>
</reference>
<comment type="caution">
    <text evidence="1">The sequence shown here is derived from an EMBL/GenBank/DDBJ whole genome shotgun (WGS) entry which is preliminary data.</text>
</comment>
<keyword evidence="2" id="KW-1185">Reference proteome</keyword>
<sequence length="45" mass="4956">MAKDFPTCSVWPPVFAHYGGADGLHRGITILLTGLRERLDFEAVP</sequence>
<dbReference type="EMBL" id="JBHDLJ010000002">
    <property type="protein sequence ID" value="MFB0833443.1"/>
    <property type="molecule type" value="Genomic_DNA"/>
</dbReference>
<organism evidence="1 2">
    <name type="scientific">Arthrobacter halodurans</name>
    <dbReference type="NCBI Taxonomy" id="516699"/>
    <lineage>
        <taxon>Bacteria</taxon>
        <taxon>Bacillati</taxon>
        <taxon>Actinomycetota</taxon>
        <taxon>Actinomycetes</taxon>
        <taxon>Micrococcales</taxon>
        <taxon>Micrococcaceae</taxon>
        <taxon>Arthrobacter</taxon>
    </lineage>
</organism>